<sequence>MHLFFLAAIPVIFLTIGLLNKTCRRTIVYLTREYVRITSHDVPMGSRDVPRTSLNVFGDQVDVPKTSFNVPGDSGGRDEDVVH</sequence>
<feature type="chain" id="PRO_5044596618" evidence="1">
    <location>
        <begin position="20"/>
        <end position="83"/>
    </location>
</feature>
<evidence type="ECO:0000256" key="1">
    <source>
        <dbReference type="SAM" id="SignalP"/>
    </source>
</evidence>
<keyword evidence="3" id="KW-1185">Reference proteome</keyword>
<evidence type="ECO:0000313" key="2">
    <source>
        <dbReference type="EMBL" id="VDP09360.1"/>
    </source>
</evidence>
<keyword evidence="1" id="KW-0732">Signal</keyword>
<reference evidence="4" key="2">
    <citation type="submission" date="2019-09" db="UniProtKB">
        <authorList>
            <consortium name="WormBaseParasite"/>
        </authorList>
    </citation>
    <scope>IDENTIFICATION</scope>
</reference>
<reference evidence="2 3" key="1">
    <citation type="submission" date="2018-11" db="EMBL/GenBank/DDBJ databases">
        <authorList>
            <consortium name="Pathogen Informatics"/>
        </authorList>
    </citation>
    <scope>NUCLEOTIDE SEQUENCE [LARGE SCALE GENOMIC DNA]</scope>
</reference>
<name>A0A3P8AXV5_HELPZ</name>
<gene>
    <name evidence="2" type="ORF">HPBE_LOCUS17605</name>
</gene>
<dbReference type="EMBL" id="UZAH01030123">
    <property type="protein sequence ID" value="VDP09360.1"/>
    <property type="molecule type" value="Genomic_DNA"/>
</dbReference>
<accession>A0A3P8AXV5</accession>
<evidence type="ECO:0000313" key="3">
    <source>
        <dbReference type="Proteomes" id="UP000050761"/>
    </source>
</evidence>
<protein>
    <submittedName>
        <fullName evidence="4">Secreted protein</fullName>
    </submittedName>
</protein>
<dbReference type="AlphaFoldDB" id="A0A3P8AXV5"/>
<evidence type="ECO:0000313" key="4">
    <source>
        <dbReference type="WBParaSite" id="HPBE_0001760601-mRNA-1"/>
    </source>
</evidence>
<dbReference type="WBParaSite" id="HPBE_0001760601-mRNA-1">
    <property type="protein sequence ID" value="HPBE_0001760601-mRNA-1"/>
    <property type="gene ID" value="HPBE_0001760601"/>
</dbReference>
<proteinExistence type="predicted"/>
<organism evidence="2">
    <name type="scientific">Heligmosomoides polygyrus</name>
    <name type="common">Parasitic roundworm</name>
    <dbReference type="NCBI Taxonomy" id="6339"/>
    <lineage>
        <taxon>Eukaryota</taxon>
        <taxon>Metazoa</taxon>
        <taxon>Ecdysozoa</taxon>
        <taxon>Nematoda</taxon>
        <taxon>Chromadorea</taxon>
        <taxon>Rhabditida</taxon>
        <taxon>Rhabditina</taxon>
        <taxon>Rhabditomorpha</taxon>
        <taxon>Strongyloidea</taxon>
        <taxon>Heligmosomidae</taxon>
        <taxon>Heligmosomoides</taxon>
    </lineage>
</organism>
<feature type="signal peptide" evidence="1">
    <location>
        <begin position="1"/>
        <end position="19"/>
    </location>
</feature>
<dbReference type="Proteomes" id="UP000050761">
    <property type="component" value="Unassembled WGS sequence"/>
</dbReference>